<reference evidence="2 3" key="1">
    <citation type="submission" date="2017-03" db="EMBL/GenBank/DDBJ databases">
        <title>Genomes of endolithic fungi from Antarctica.</title>
        <authorList>
            <person name="Coleine C."/>
            <person name="Masonjones S."/>
            <person name="Stajich J.E."/>
        </authorList>
    </citation>
    <scope>NUCLEOTIDE SEQUENCE [LARGE SCALE GENOMIC DNA]</scope>
    <source>
        <strain evidence="2 3">CCFEE 5187</strain>
    </source>
</reference>
<feature type="region of interest" description="Disordered" evidence="1">
    <location>
        <begin position="1"/>
        <end position="73"/>
    </location>
</feature>
<name>A0A4U0WI28_9PEZI</name>
<dbReference type="AlphaFoldDB" id="A0A4U0WI28"/>
<dbReference type="Proteomes" id="UP000308768">
    <property type="component" value="Unassembled WGS sequence"/>
</dbReference>
<feature type="compositionally biased region" description="Basic and acidic residues" evidence="1">
    <location>
        <begin position="1"/>
        <end position="24"/>
    </location>
</feature>
<accession>A0A4U0WI28</accession>
<dbReference type="EMBL" id="NAJN01001617">
    <property type="protein sequence ID" value="TKA62128.1"/>
    <property type="molecule type" value="Genomic_DNA"/>
</dbReference>
<keyword evidence="3" id="KW-1185">Reference proteome</keyword>
<organism evidence="2 3">
    <name type="scientific">Cryomyces minteri</name>
    <dbReference type="NCBI Taxonomy" id="331657"/>
    <lineage>
        <taxon>Eukaryota</taxon>
        <taxon>Fungi</taxon>
        <taxon>Dikarya</taxon>
        <taxon>Ascomycota</taxon>
        <taxon>Pezizomycotina</taxon>
        <taxon>Dothideomycetes</taxon>
        <taxon>Dothideomycetes incertae sedis</taxon>
        <taxon>Cryomyces</taxon>
    </lineage>
</organism>
<protein>
    <submittedName>
        <fullName evidence="2">Uncharacterized protein</fullName>
    </submittedName>
</protein>
<sequence>MVLDGRLAEKRHPKELQGHARQDSARSLAVGSTETRPPLQAASPQPVSEEAGAAVEADFSAPRTGGEKSHDGTVRTRLQLLGIRASAPQTRDGFKWL</sequence>
<proteinExistence type="predicted"/>
<evidence type="ECO:0000256" key="1">
    <source>
        <dbReference type="SAM" id="MobiDB-lite"/>
    </source>
</evidence>
<feature type="non-terminal residue" evidence="2">
    <location>
        <position position="1"/>
    </location>
</feature>
<evidence type="ECO:0000313" key="3">
    <source>
        <dbReference type="Proteomes" id="UP000308768"/>
    </source>
</evidence>
<comment type="caution">
    <text evidence="2">The sequence shown here is derived from an EMBL/GenBank/DDBJ whole genome shotgun (WGS) entry which is preliminary data.</text>
</comment>
<evidence type="ECO:0000313" key="2">
    <source>
        <dbReference type="EMBL" id="TKA62128.1"/>
    </source>
</evidence>
<gene>
    <name evidence="2" type="ORF">B0A49_11586</name>
</gene>